<sequence length="92" mass="10385">MVSIKEYIVNIIVDSKGLACPMPVIKLKKALTQNPSKERVFLLVLTDEGGLKDIPAFCQQQQLEWALVQTEPFIEFKVWRKCHLEEGGGKNG</sequence>
<feature type="domain" description="UPF0033" evidence="1">
    <location>
        <begin position="12"/>
        <end position="72"/>
    </location>
</feature>
<dbReference type="AlphaFoldDB" id="A0A3B0W8R9"/>
<dbReference type="InterPro" id="IPR001455">
    <property type="entry name" value="TusA-like"/>
</dbReference>
<dbReference type="Pfam" id="PF01206">
    <property type="entry name" value="TusA"/>
    <property type="match status" value="1"/>
</dbReference>
<name>A0A3B0W8R9_9ZZZZ</name>
<reference evidence="2" key="1">
    <citation type="submission" date="2018-06" db="EMBL/GenBank/DDBJ databases">
        <authorList>
            <person name="Zhirakovskaya E."/>
        </authorList>
    </citation>
    <scope>NUCLEOTIDE SEQUENCE</scope>
</reference>
<dbReference type="EMBL" id="UOFB01000286">
    <property type="protein sequence ID" value="VAW48753.1"/>
    <property type="molecule type" value="Genomic_DNA"/>
</dbReference>
<dbReference type="Gene3D" id="3.30.110.40">
    <property type="entry name" value="TusA-like domain"/>
    <property type="match status" value="1"/>
</dbReference>
<evidence type="ECO:0000313" key="2">
    <source>
        <dbReference type="EMBL" id="VAW48753.1"/>
    </source>
</evidence>
<organism evidence="2">
    <name type="scientific">hydrothermal vent metagenome</name>
    <dbReference type="NCBI Taxonomy" id="652676"/>
    <lineage>
        <taxon>unclassified sequences</taxon>
        <taxon>metagenomes</taxon>
        <taxon>ecological metagenomes</taxon>
    </lineage>
</organism>
<proteinExistence type="predicted"/>
<accession>A0A3B0W8R9</accession>
<protein>
    <recommendedName>
        <fullName evidence="1">UPF0033 domain-containing protein</fullName>
    </recommendedName>
</protein>
<dbReference type="InterPro" id="IPR036868">
    <property type="entry name" value="TusA-like_sf"/>
</dbReference>
<gene>
    <name evidence="2" type="ORF">MNBD_GAMMA04-435</name>
</gene>
<dbReference type="CDD" id="cd00291">
    <property type="entry name" value="SirA_YedF_YeeD"/>
    <property type="match status" value="1"/>
</dbReference>
<evidence type="ECO:0000259" key="1">
    <source>
        <dbReference type="Pfam" id="PF01206"/>
    </source>
</evidence>
<dbReference type="SUPFAM" id="SSF64307">
    <property type="entry name" value="SirA-like"/>
    <property type="match status" value="1"/>
</dbReference>